<evidence type="ECO:0000313" key="3">
    <source>
        <dbReference type="Proteomes" id="UP001234178"/>
    </source>
</evidence>
<dbReference type="Pfam" id="PF05050">
    <property type="entry name" value="Methyltransf_21"/>
    <property type="match status" value="1"/>
</dbReference>
<reference evidence="2 3" key="1">
    <citation type="journal article" date="2023" name="Nucleic Acids Res.">
        <title>The hologenome of Daphnia magna reveals possible DNA methylation and microbiome-mediated evolution of the host genome.</title>
        <authorList>
            <person name="Chaturvedi A."/>
            <person name="Li X."/>
            <person name="Dhandapani V."/>
            <person name="Marshall H."/>
            <person name="Kissane S."/>
            <person name="Cuenca-Cambronero M."/>
            <person name="Asole G."/>
            <person name="Calvet F."/>
            <person name="Ruiz-Romero M."/>
            <person name="Marangio P."/>
            <person name="Guigo R."/>
            <person name="Rago D."/>
            <person name="Mirbahai L."/>
            <person name="Eastwood N."/>
            <person name="Colbourne J.K."/>
            <person name="Zhou J."/>
            <person name="Mallon E."/>
            <person name="Orsini L."/>
        </authorList>
    </citation>
    <scope>NUCLEOTIDE SEQUENCE [LARGE SCALE GENOMIC DNA]</scope>
    <source>
        <strain evidence="2">LRV0_1</strain>
    </source>
</reference>
<dbReference type="InterPro" id="IPR006342">
    <property type="entry name" value="FkbM_mtfrase"/>
</dbReference>
<comment type="caution">
    <text evidence="2">The sequence shown here is derived from an EMBL/GenBank/DDBJ whole genome shotgun (WGS) entry which is preliminary data.</text>
</comment>
<dbReference type="PANTHER" id="PTHR34009:SF2">
    <property type="entry name" value="PROTEIN STAR"/>
    <property type="match status" value="1"/>
</dbReference>
<evidence type="ECO:0000259" key="1">
    <source>
        <dbReference type="Pfam" id="PF05050"/>
    </source>
</evidence>
<organism evidence="2 3">
    <name type="scientific">Daphnia magna</name>
    <dbReference type="NCBI Taxonomy" id="35525"/>
    <lineage>
        <taxon>Eukaryota</taxon>
        <taxon>Metazoa</taxon>
        <taxon>Ecdysozoa</taxon>
        <taxon>Arthropoda</taxon>
        <taxon>Crustacea</taxon>
        <taxon>Branchiopoda</taxon>
        <taxon>Diplostraca</taxon>
        <taxon>Cladocera</taxon>
        <taxon>Anomopoda</taxon>
        <taxon>Daphniidae</taxon>
        <taxon>Daphnia</taxon>
    </lineage>
</organism>
<proteinExistence type="predicted"/>
<protein>
    <recommendedName>
        <fullName evidence="1">Methyltransferase FkbM domain-containing protein</fullName>
    </recommendedName>
</protein>
<dbReference type="Gene3D" id="3.40.50.150">
    <property type="entry name" value="Vaccinia Virus protein VP39"/>
    <property type="match status" value="1"/>
</dbReference>
<name>A0ABQ9Z0I3_9CRUS</name>
<dbReference type="PANTHER" id="PTHR34009">
    <property type="entry name" value="PROTEIN STAR"/>
    <property type="match status" value="1"/>
</dbReference>
<sequence length="141" mass="16126">MERTLGWTGLLVEADKKAFDKLLTRNRKAYASPVCLSTKPYSMNVMYNATIGTLSSIIERRKQKLMENEQENKNIVSAFNANETENIYSVQCFPLYSILLAIGKTEIDYFGLDVEGSEYKILKTIPWHKVDIKPIALAERK</sequence>
<keyword evidence="3" id="KW-1185">Reference proteome</keyword>
<dbReference type="EMBL" id="JAOYFB010000002">
    <property type="protein sequence ID" value="KAK4006389.1"/>
    <property type="molecule type" value="Genomic_DNA"/>
</dbReference>
<dbReference type="Proteomes" id="UP001234178">
    <property type="component" value="Unassembled WGS sequence"/>
</dbReference>
<dbReference type="InterPro" id="IPR029063">
    <property type="entry name" value="SAM-dependent_MTases_sf"/>
</dbReference>
<accession>A0ABQ9Z0I3</accession>
<gene>
    <name evidence="2" type="ORF">OUZ56_011542</name>
</gene>
<evidence type="ECO:0000313" key="2">
    <source>
        <dbReference type="EMBL" id="KAK4006389.1"/>
    </source>
</evidence>
<feature type="domain" description="Methyltransferase FkbM" evidence="1">
    <location>
        <begin position="5"/>
        <end position="125"/>
    </location>
</feature>
<dbReference type="InterPro" id="IPR053202">
    <property type="entry name" value="EGF_Rcpt_Signaling_Reg"/>
</dbReference>